<dbReference type="GeneID" id="78125868"/>
<proteinExistence type="predicted"/>
<dbReference type="InterPro" id="IPR002104">
    <property type="entry name" value="Integrase_catalytic"/>
</dbReference>
<evidence type="ECO:0000256" key="2">
    <source>
        <dbReference type="ARBA" id="ARBA00023172"/>
    </source>
</evidence>
<dbReference type="PROSITE" id="PS51898">
    <property type="entry name" value="TYR_RECOMBINASE"/>
    <property type="match status" value="1"/>
</dbReference>
<evidence type="ECO:0000313" key="4">
    <source>
        <dbReference type="EMBL" id="SDY86460.1"/>
    </source>
</evidence>
<keyword evidence="1" id="KW-0229">DNA integration</keyword>
<dbReference type="STRING" id="576131.SAMN05444486_1074"/>
<keyword evidence="5" id="KW-1185">Reference proteome</keyword>
<evidence type="ECO:0000256" key="1">
    <source>
        <dbReference type="ARBA" id="ARBA00022908"/>
    </source>
</evidence>
<evidence type="ECO:0000259" key="3">
    <source>
        <dbReference type="PROSITE" id="PS51898"/>
    </source>
</evidence>
<dbReference type="RefSeq" id="WP_089894366.1">
    <property type="nucleotide sequence ID" value="NZ_FNPR01000007.1"/>
</dbReference>
<dbReference type="PANTHER" id="PTHR30349">
    <property type="entry name" value="PHAGE INTEGRASE-RELATED"/>
    <property type="match status" value="1"/>
</dbReference>
<feature type="domain" description="Tyr recombinase" evidence="3">
    <location>
        <begin position="5"/>
        <end position="197"/>
    </location>
</feature>
<organism evidence="4 5">
    <name type="scientific">Lentibacter algarum</name>
    <dbReference type="NCBI Taxonomy" id="576131"/>
    <lineage>
        <taxon>Bacteria</taxon>
        <taxon>Pseudomonadati</taxon>
        <taxon>Pseudomonadota</taxon>
        <taxon>Alphaproteobacteria</taxon>
        <taxon>Rhodobacterales</taxon>
        <taxon>Roseobacteraceae</taxon>
        <taxon>Lentibacter</taxon>
    </lineage>
</organism>
<keyword evidence="2" id="KW-0233">DNA recombination</keyword>
<dbReference type="Proteomes" id="UP000199026">
    <property type="component" value="Unassembled WGS sequence"/>
</dbReference>
<dbReference type="GO" id="GO:0003677">
    <property type="term" value="F:DNA binding"/>
    <property type="evidence" value="ECO:0007669"/>
    <property type="project" value="InterPro"/>
</dbReference>
<dbReference type="PANTHER" id="PTHR30349:SF64">
    <property type="entry name" value="PROPHAGE INTEGRASE INTD-RELATED"/>
    <property type="match status" value="1"/>
</dbReference>
<accession>A0A1H3NCQ6</accession>
<name>A0A1H3NCQ6_9RHOB</name>
<reference evidence="4 5" key="1">
    <citation type="submission" date="2016-10" db="EMBL/GenBank/DDBJ databases">
        <authorList>
            <person name="de Groot N.N."/>
        </authorList>
    </citation>
    <scope>NUCLEOTIDE SEQUENCE [LARGE SCALE GENOMIC DNA]</scope>
    <source>
        <strain evidence="4 5">DSM 24677</strain>
    </source>
</reference>
<gene>
    <name evidence="4" type="ORF">SAMN05444486_1074</name>
</gene>
<dbReference type="GO" id="GO:0015074">
    <property type="term" value="P:DNA integration"/>
    <property type="evidence" value="ECO:0007669"/>
    <property type="project" value="UniProtKB-KW"/>
</dbReference>
<dbReference type="InterPro" id="IPR011010">
    <property type="entry name" value="DNA_brk_join_enz"/>
</dbReference>
<dbReference type="Pfam" id="PF00589">
    <property type="entry name" value="Phage_integrase"/>
    <property type="match status" value="1"/>
</dbReference>
<dbReference type="OrthoDB" id="67979at2"/>
<dbReference type="InterPro" id="IPR050090">
    <property type="entry name" value="Tyrosine_recombinase_XerCD"/>
</dbReference>
<dbReference type="InterPro" id="IPR013762">
    <property type="entry name" value="Integrase-like_cat_sf"/>
</dbReference>
<dbReference type="EMBL" id="FNPR01000007">
    <property type="protein sequence ID" value="SDY86460.1"/>
    <property type="molecule type" value="Genomic_DNA"/>
</dbReference>
<sequence>MSLGKQAKTLNKKQIDQLLWYVGTLRHAKRNELIVLLSVRAGLRAKEIAELKWDMLTDADGEIAYSIRLTDIASKGRSGRILPINMQLRLKLQDWLQDASKQRGFDIASSHVITTERSAKTQAQAIVNMFAAWYADVGLIGCSSHSGRRTFITNAARKISSVGGSLRDVQALAGHSSLAVTQRYIEENKQAKQQVVELL</sequence>
<dbReference type="AlphaFoldDB" id="A0A1H3NCQ6"/>
<protein>
    <submittedName>
        <fullName evidence="4">Integrase/recombinase XerD</fullName>
    </submittedName>
</protein>
<dbReference type="CDD" id="cd00397">
    <property type="entry name" value="DNA_BRE_C"/>
    <property type="match status" value="1"/>
</dbReference>
<dbReference type="SUPFAM" id="SSF56349">
    <property type="entry name" value="DNA breaking-rejoining enzymes"/>
    <property type="match status" value="1"/>
</dbReference>
<dbReference type="Gene3D" id="1.10.443.10">
    <property type="entry name" value="Intergrase catalytic core"/>
    <property type="match status" value="1"/>
</dbReference>
<evidence type="ECO:0000313" key="5">
    <source>
        <dbReference type="Proteomes" id="UP000199026"/>
    </source>
</evidence>
<dbReference type="GO" id="GO:0006310">
    <property type="term" value="P:DNA recombination"/>
    <property type="evidence" value="ECO:0007669"/>
    <property type="project" value="UniProtKB-KW"/>
</dbReference>